<reference evidence="3" key="1">
    <citation type="submission" date="2021-12" db="EMBL/GenBank/DDBJ databases">
        <authorList>
            <person name="King R."/>
        </authorList>
    </citation>
    <scope>NUCLEOTIDE SEQUENCE</scope>
</reference>
<evidence type="ECO:0000313" key="4">
    <source>
        <dbReference type="Proteomes" id="UP001153714"/>
    </source>
</evidence>
<keyword evidence="2" id="KW-0732">Signal</keyword>
<dbReference type="Gene3D" id="3.10.100.10">
    <property type="entry name" value="Mannose-Binding Protein A, subunit A"/>
    <property type="match status" value="1"/>
</dbReference>
<dbReference type="Proteomes" id="UP001153714">
    <property type="component" value="Chromosome 10"/>
</dbReference>
<evidence type="ECO:0000256" key="1">
    <source>
        <dbReference type="SAM" id="MobiDB-lite"/>
    </source>
</evidence>
<dbReference type="AlphaFoldDB" id="A0A9N9N0E9"/>
<evidence type="ECO:0000256" key="2">
    <source>
        <dbReference type="SAM" id="SignalP"/>
    </source>
</evidence>
<protein>
    <recommendedName>
        <fullName evidence="5">C-type lectin domain-containing protein</fullName>
    </recommendedName>
</protein>
<feature type="signal peptide" evidence="2">
    <location>
        <begin position="1"/>
        <end position="20"/>
    </location>
</feature>
<feature type="compositionally biased region" description="Low complexity" evidence="1">
    <location>
        <begin position="117"/>
        <end position="132"/>
    </location>
</feature>
<dbReference type="InterPro" id="IPR016187">
    <property type="entry name" value="CTDL_fold"/>
</dbReference>
<feature type="compositionally biased region" description="Pro residues" evidence="1">
    <location>
        <begin position="174"/>
        <end position="184"/>
    </location>
</feature>
<organism evidence="3 4">
    <name type="scientific">Diatraea saccharalis</name>
    <name type="common">sugarcane borer</name>
    <dbReference type="NCBI Taxonomy" id="40085"/>
    <lineage>
        <taxon>Eukaryota</taxon>
        <taxon>Metazoa</taxon>
        <taxon>Ecdysozoa</taxon>
        <taxon>Arthropoda</taxon>
        <taxon>Hexapoda</taxon>
        <taxon>Insecta</taxon>
        <taxon>Pterygota</taxon>
        <taxon>Neoptera</taxon>
        <taxon>Endopterygota</taxon>
        <taxon>Lepidoptera</taxon>
        <taxon>Glossata</taxon>
        <taxon>Ditrysia</taxon>
        <taxon>Pyraloidea</taxon>
        <taxon>Crambidae</taxon>
        <taxon>Crambinae</taxon>
        <taxon>Diatraea</taxon>
    </lineage>
</organism>
<dbReference type="CDD" id="cd00037">
    <property type="entry name" value="CLECT"/>
    <property type="match status" value="1"/>
</dbReference>
<feature type="chain" id="PRO_5040282822" description="C-type lectin domain-containing protein" evidence="2">
    <location>
        <begin position="21"/>
        <end position="404"/>
    </location>
</feature>
<accession>A0A9N9N0E9</accession>
<proteinExistence type="predicted"/>
<gene>
    <name evidence="3" type="ORF">DIATSA_LOCUS891</name>
</gene>
<dbReference type="EMBL" id="OU893341">
    <property type="protein sequence ID" value="CAG9782649.1"/>
    <property type="molecule type" value="Genomic_DNA"/>
</dbReference>
<dbReference type="SUPFAM" id="SSF56436">
    <property type="entry name" value="C-type lectin-like"/>
    <property type="match status" value="1"/>
</dbReference>
<evidence type="ECO:0008006" key="5">
    <source>
        <dbReference type="Google" id="ProtNLM"/>
    </source>
</evidence>
<dbReference type="InterPro" id="IPR016186">
    <property type="entry name" value="C-type_lectin-like/link_sf"/>
</dbReference>
<feature type="compositionally biased region" description="Pro residues" evidence="1">
    <location>
        <begin position="75"/>
        <end position="84"/>
    </location>
</feature>
<sequence>MNTVWCLCVSVVLYSGVLNADSTQESESCAATNLWADLLEQWTTSADYHNDRHGRVMALPPTTGYYVTERIDGPLSPPPPPPHGPSGGPYGPAAAIHGPQPYGPATGPQPGHGYLTAQGPHAAPHGPAQYPASSYSQYEEWKATPPPPPGAGKIVNRPPNPYKDKFKPSYQLPPQSPQNQPIPVPHQWGGGGVDRVDGPSGASPPRRVSETDLYLLTAIEKLVYRADTMEKRLRKLEDALHYIVAGKEPDAEPCANGFQRVADRCYSLSSEAADWKAASVRCRKLHAHLLELHGAPQRQALLARILADHQFRGHRTDRTGKDFWTGGLNPGLLWIWSHSARPVNDTGDGNAGNNNNSNNNNGNDSNGSSIPGQGRCLALVPAPARDTYLYQGHDCALTHRSVMF</sequence>
<reference evidence="3" key="2">
    <citation type="submission" date="2022-10" db="EMBL/GenBank/DDBJ databases">
        <authorList>
            <consortium name="ENA_rothamsted_submissions"/>
            <consortium name="culmorum"/>
            <person name="King R."/>
        </authorList>
    </citation>
    <scope>NUCLEOTIDE SEQUENCE</scope>
</reference>
<evidence type="ECO:0000313" key="3">
    <source>
        <dbReference type="EMBL" id="CAG9782649.1"/>
    </source>
</evidence>
<feature type="region of interest" description="Disordered" evidence="1">
    <location>
        <begin position="345"/>
        <end position="370"/>
    </location>
</feature>
<feature type="region of interest" description="Disordered" evidence="1">
    <location>
        <begin position="71"/>
        <end position="207"/>
    </location>
</feature>
<name>A0A9N9N0E9_9NEOP</name>
<keyword evidence="4" id="KW-1185">Reference proteome</keyword>
<dbReference type="OrthoDB" id="2142683at2759"/>
<feature type="compositionally biased region" description="Low complexity" evidence="1">
    <location>
        <begin position="345"/>
        <end position="369"/>
    </location>
</feature>